<gene>
    <name evidence="1" type="ORF">EA187_02430</name>
</gene>
<accession>A0ABY0CX89</accession>
<dbReference type="EMBL" id="SADD01000001">
    <property type="protein sequence ID" value="RVU48314.1"/>
    <property type="molecule type" value="Genomic_DNA"/>
</dbReference>
<name>A0ABY0CX89_9DELT</name>
<proteinExistence type="predicted"/>
<reference evidence="1 2" key="1">
    <citation type="submission" date="2019-01" db="EMBL/GenBank/DDBJ databases">
        <title>Lujinxingia litoralis gen. nov., sp. nov. and Lujinxingia sediminis gen. nov., sp. nov., new members in the order Bradymonadales, isolated from coastal sediment.</title>
        <authorList>
            <person name="Li C.-M."/>
        </authorList>
    </citation>
    <scope>NUCLEOTIDE SEQUENCE [LARGE SCALE GENOMIC DNA]</scope>
    <source>
        <strain evidence="1 2">SEH01</strain>
    </source>
</reference>
<keyword evidence="2" id="KW-1185">Reference proteome</keyword>
<dbReference type="RefSeq" id="WP_127779047.1">
    <property type="nucleotide sequence ID" value="NZ_SADD01000001.1"/>
</dbReference>
<comment type="caution">
    <text evidence="1">The sequence shown here is derived from an EMBL/GenBank/DDBJ whole genome shotgun (WGS) entry which is preliminary data.</text>
</comment>
<dbReference type="SUPFAM" id="SSF55486">
    <property type="entry name" value="Metalloproteases ('zincins'), catalytic domain"/>
    <property type="match status" value="1"/>
</dbReference>
<evidence type="ECO:0000313" key="1">
    <source>
        <dbReference type="EMBL" id="RVU48314.1"/>
    </source>
</evidence>
<sequence length="193" mass="21534">MRRIYAATGLEIHTITYNDLEGRYGQTLAVPQSTEALCTDMREAMSEAALPGLNVVVVRHYAQGGLLGLSCGIPGFPSRPDISNSGVTVAGFLLTHDPWLFGSVMAHEMGHYLGLFHTTEFHGLLHDPIDDTLECHWSQDYTRDRVLSADECAEHGGIYNMFWSGPQESDFLQHTVTEGQRFVLMRNPMVETY</sequence>
<dbReference type="InterPro" id="IPR024079">
    <property type="entry name" value="MetalloPept_cat_dom_sf"/>
</dbReference>
<dbReference type="Gene3D" id="3.40.390.10">
    <property type="entry name" value="Collagenase (Catalytic Domain)"/>
    <property type="match status" value="1"/>
</dbReference>
<evidence type="ECO:0000313" key="2">
    <source>
        <dbReference type="Proteomes" id="UP000282926"/>
    </source>
</evidence>
<dbReference type="Proteomes" id="UP000282926">
    <property type="component" value="Unassembled WGS sequence"/>
</dbReference>
<organism evidence="1 2">
    <name type="scientific">Lujinxingia sediminis</name>
    <dbReference type="NCBI Taxonomy" id="2480984"/>
    <lineage>
        <taxon>Bacteria</taxon>
        <taxon>Deltaproteobacteria</taxon>
        <taxon>Bradymonadales</taxon>
        <taxon>Lujinxingiaceae</taxon>
        <taxon>Lujinxingia</taxon>
    </lineage>
</organism>
<protein>
    <recommendedName>
        <fullName evidence="3">Peptidase M43 pregnancy-associated plasma-A domain-containing protein</fullName>
    </recommendedName>
</protein>
<evidence type="ECO:0008006" key="3">
    <source>
        <dbReference type="Google" id="ProtNLM"/>
    </source>
</evidence>